<protein>
    <submittedName>
        <fullName evidence="3">Uncharacterized protein</fullName>
    </submittedName>
</protein>
<proteinExistence type="predicted"/>
<feature type="region of interest" description="Disordered" evidence="1">
    <location>
        <begin position="25"/>
        <end position="56"/>
    </location>
</feature>
<dbReference type="AlphaFoldDB" id="A0A0G4I9F6"/>
<evidence type="ECO:0000313" key="3">
    <source>
        <dbReference type="EMBL" id="CEM53655.1"/>
    </source>
</evidence>
<organism evidence="3">
    <name type="scientific">Chromera velia CCMP2878</name>
    <dbReference type="NCBI Taxonomy" id="1169474"/>
    <lineage>
        <taxon>Eukaryota</taxon>
        <taxon>Sar</taxon>
        <taxon>Alveolata</taxon>
        <taxon>Colpodellida</taxon>
        <taxon>Chromeraceae</taxon>
        <taxon>Chromera</taxon>
    </lineage>
</organism>
<feature type="chain" id="PRO_5005192744" evidence="2">
    <location>
        <begin position="17"/>
        <end position="350"/>
    </location>
</feature>
<keyword evidence="2" id="KW-0732">Signal</keyword>
<evidence type="ECO:0000256" key="2">
    <source>
        <dbReference type="SAM" id="SignalP"/>
    </source>
</evidence>
<dbReference type="VEuPathDB" id="CryptoDB:Cvel_12141"/>
<feature type="compositionally biased region" description="Basic residues" evidence="1">
    <location>
        <begin position="34"/>
        <end position="51"/>
    </location>
</feature>
<dbReference type="PhylomeDB" id="A0A0G4I9F6"/>
<accession>A0A0G4I9F6</accession>
<feature type="signal peptide" evidence="2">
    <location>
        <begin position="1"/>
        <end position="16"/>
    </location>
</feature>
<gene>
    <name evidence="3" type="ORF">Cvel_12141</name>
</gene>
<name>A0A0G4I9F6_9ALVE</name>
<reference evidence="3" key="1">
    <citation type="submission" date="2014-11" db="EMBL/GenBank/DDBJ databases">
        <authorList>
            <person name="Otto D Thomas"/>
            <person name="Naeem Raeece"/>
        </authorList>
    </citation>
    <scope>NUCLEOTIDE SEQUENCE</scope>
</reference>
<sequence length="350" mass="37257">MRVLLCLCLFTLHATAVKFRNGHTLQEKQQRNKQSNHKHGHHHHHHKHRLGHQGEGSCKSTLVPQFAAKVDGDKSCHKVSLREGCEGKNPGDPCNTSVSDGGHEKCVATAEDEPTCFCRNSANLPAEKVTEIESSWKASVSDLSASCENAVPPASVTCTNTLIPMYALRKDQDHACHQVQLKEGCNGKASGDSCDTTVSEGDNETCIAAEDNEGTCFCRNRANVQRLASDPDKNSEATEFLAKGGCTPPSSASGAAKTLCKVTLVPSKATLRSGNGEGKCKPVVLIRTCNGKEPGSSCDTSVTDGEAETCMAVSENPDVCFCRNAKNLDPPISDHVASVQILSNPGCGDE</sequence>
<dbReference type="EMBL" id="CDMZ01005713">
    <property type="protein sequence ID" value="CEM53655.1"/>
    <property type="molecule type" value="Genomic_DNA"/>
</dbReference>
<evidence type="ECO:0000256" key="1">
    <source>
        <dbReference type="SAM" id="MobiDB-lite"/>
    </source>
</evidence>